<keyword evidence="1" id="KW-0449">Lipoprotein</keyword>
<gene>
    <name evidence="1" type="ORF">BHF72_1147</name>
</gene>
<protein>
    <submittedName>
        <fullName evidence="1">Putative lipoprotein</fullName>
    </submittedName>
</protein>
<dbReference type="AlphaFoldDB" id="A0A1E5UHM9"/>
<dbReference type="RefSeq" id="WP_069796662.1">
    <property type="nucleotide sequence ID" value="NZ_CP034157.1"/>
</dbReference>
<reference evidence="1 2" key="1">
    <citation type="submission" date="2016-09" db="EMBL/GenBank/DDBJ databases">
        <authorList>
            <person name="Capua I."/>
            <person name="De Benedictis P."/>
            <person name="Joannis T."/>
            <person name="Lombin L.H."/>
            <person name="Cattoli G."/>
        </authorList>
    </citation>
    <scope>NUCLEOTIDE SEQUENCE [LARGE SCALE GENOMIC DNA]</scope>
    <source>
        <strain evidence="1 2">NRS-1</strain>
    </source>
</reference>
<dbReference type="EMBL" id="MKGI01000005">
    <property type="protein sequence ID" value="OEL12393.1"/>
    <property type="molecule type" value="Genomic_DNA"/>
</dbReference>
<dbReference type="OrthoDB" id="1259143at2"/>
<dbReference type="STRING" id="237258.SAMN04489756_10272"/>
<dbReference type="KEGG" id="cnr:EB819_06365"/>
<proteinExistence type="predicted"/>
<name>A0A1E5UHM9_9FLAO</name>
<evidence type="ECO:0000313" key="1">
    <source>
        <dbReference type="EMBL" id="OEL12393.1"/>
    </source>
</evidence>
<organism evidence="1 2">
    <name type="scientific">Cloacibacterium normanense</name>
    <dbReference type="NCBI Taxonomy" id="237258"/>
    <lineage>
        <taxon>Bacteria</taxon>
        <taxon>Pseudomonadati</taxon>
        <taxon>Bacteroidota</taxon>
        <taxon>Flavobacteriia</taxon>
        <taxon>Flavobacteriales</taxon>
        <taxon>Weeksellaceae</taxon>
    </lineage>
</organism>
<dbReference type="PROSITE" id="PS51257">
    <property type="entry name" value="PROKAR_LIPOPROTEIN"/>
    <property type="match status" value="1"/>
</dbReference>
<sequence>MKKIITLSFLVIILVSCNNRIAIKYDDKNHQLTSLEKNFEKKTSPFLNITFEDYFKSDYIKIYVDKKLVYDKKISTSDILGVADSYELEKDFKEVIIYINNQKIILTKEKTLDYKNIYVNKLPNNKIEILISKKFHIYK</sequence>
<accession>A0A1E5UHM9</accession>
<keyword evidence="2" id="KW-1185">Reference proteome</keyword>
<dbReference type="Proteomes" id="UP000095601">
    <property type="component" value="Unassembled WGS sequence"/>
</dbReference>
<evidence type="ECO:0000313" key="2">
    <source>
        <dbReference type="Proteomes" id="UP000095601"/>
    </source>
</evidence>
<comment type="caution">
    <text evidence="1">The sequence shown here is derived from an EMBL/GenBank/DDBJ whole genome shotgun (WGS) entry which is preliminary data.</text>
</comment>